<accession>A0A1J1HZL4</accession>
<feature type="compositionally biased region" description="Low complexity" evidence="1">
    <location>
        <begin position="62"/>
        <end position="88"/>
    </location>
</feature>
<sequence>MDNFFSEKFKQNNNYNGIMFSSNYLLDHYSKLVAQHPDLMRSFPLPYDPLLHRDMMGLNTLSNSPVTPSVTSSVSASESESTSSSSRRSSFDFAHSPLKELEKEVTPSSLMESVIETATNSPRRLSTEPEASSSRNLEIAEVNLNAMPIPKHEIECDIEIFLRFKADSDQKMEVQKEVNIFEGIPSFAVALRSDRLKQIEQTNEKAKIDVSFVKMPLDSPMIRTFPGADDRPKKEVDRRKKNSEAAFKSRAKNKIFAHKLEEEAFEAMRENFELKRKVAFLRAQVNFTLRKHGKKEVNFNELFENKIDQVLKIQPKQSPLALTQPE</sequence>
<evidence type="ECO:0000259" key="2">
    <source>
        <dbReference type="PROSITE" id="PS00036"/>
    </source>
</evidence>
<dbReference type="GO" id="GO:0003700">
    <property type="term" value="F:DNA-binding transcription factor activity"/>
    <property type="evidence" value="ECO:0007669"/>
    <property type="project" value="InterPro"/>
</dbReference>
<dbReference type="Proteomes" id="UP000183832">
    <property type="component" value="Unassembled WGS sequence"/>
</dbReference>
<protein>
    <submittedName>
        <fullName evidence="3">CLUMA_CG007077, isoform A</fullName>
    </submittedName>
</protein>
<organism evidence="3 4">
    <name type="scientific">Clunio marinus</name>
    <dbReference type="NCBI Taxonomy" id="568069"/>
    <lineage>
        <taxon>Eukaryota</taxon>
        <taxon>Metazoa</taxon>
        <taxon>Ecdysozoa</taxon>
        <taxon>Arthropoda</taxon>
        <taxon>Hexapoda</taxon>
        <taxon>Insecta</taxon>
        <taxon>Pterygota</taxon>
        <taxon>Neoptera</taxon>
        <taxon>Endopterygota</taxon>
        <taxon>Diptera</taxon>
        <taxon>Nematocera</taxon>
        <taxon>Chironomoidea</taxon>
        <taxon>Chironomidae</taxon>
        <taxon>Clunio</taxon>
    </lineage>
</organism>
<feature type="domain" description="BZIP" evidence="2">
    <location>
        <begin position="238"/>
        <end position="252"/>
    </location>
</feature>
<proteinExistence type="predicted"/>
<evidence type="ECO:0000313" key="4">
    <source>
        <dbReference type="Proteomes" id="UP000183832"/>
    </source>
</evidence>
<reference evidence="3 4" key="1">
    <citation type="submission" date="2015-04" db="EMBL/GenBank/DDBJ databases">
        <authorList>
            <person name="Syromyatnikov M.Y."/>
            <person name="Popov V.N."/>
        </authorList>
    </citation>
    <scope>NUCLEOTIDE SEQUENCE [LARGE SCALE GENOMIC DNA]</scope>
</reference>
<name>A0A1J1HZL4_9DIPT</name>
<dbReference type="EMBL" id="CVRI01000037">
    <property type="protein sequence ID" value="CRK93544.1"/>
    <property type="molecule type" value="Genomic_DNA"/>
</dbReference>
<dbReference type="SUPFAM" id="SSF57959">
    <property type="entry name" value="Leucine zipper domain"/>
    <property type="match status" value="1"/>
</dbReference>
<dbReference type="Pfam" id="PF07716">
    <property type="entry name" value="bZIP_2"/>
    <property type="match status" value="1"/>
</dbReference>
<dbReference type="InterPro" id="IPR046347">
    <property type="entry name" value="bZIP_sf"/>
</dbReference>
<dbReference type="Gene3D" id="1.20.5.170">
    <property type="match status" value="1"/>
</dbReference>
<dbReference type="CDD" id="cd14686">
    <property type="entry name" value="bZIP"/>
    <property type="match status" value="1"/>
</dbReference>
<feature type="region of interest" description="Disordered" evidence="1">
    <location>
        <begin position="62"/>
        <end position="90"/>
    </location>
</feature>
<dbReference type="InterPro" id="IPR004827">
    <property type="entry name" value="bZIP"/>
</dbReference>
<evidence type="ECO:0000313" key="3">
    <source>
        <dbReference type="EMBL" id="CRK93544.1"/>
    </source>
</evidence>
<dbReference type="PROSITE" id="PS00036">
    <property type="entry name" value="BZIP_BASIC"/>
    <property type="match status" value="1"/>
</dbReference>
<dbReference type="GO" id="GO:0005634">
    <property type="term" value="C:nucleus"/>
    <property type="evidence" value="ECO:0007669"/>
    <property type="project" value="UniProtKB-ARBA"/>
</dbReference>
<dbReference type="AlphaFoldDB" id="A0A1J1HZL4"/>
<keyword evidence="4" id="KW-1185">Reference proteome</keyword>
<gene>
    <name evidence="3" type="ORF">CLUMA_CG007077</name>
</gene>
<evidence type="ECO:0000256" key="1">
    <source>
        <dbReference type="SAM" id="MobiDB-lite"/>
    </source>
</evidence>